<dbReference type="RefSeq" id="WP_078696043.1">
    <property type="nucleotide sequence ID" value="NZ_FUYH01000006.1"/>
</dbReference>
<dbReference type="STRING" id="1147123.SAMN05443428_10650"/>
<name>A0A1T4X5G0_9CLOT</name>
<dbReference type="PANTHER" id="PTHR43483:SF3">
    <property type="entry name" value="MEMBRANE TRANSPORTER PROTEIN HI_0806-RELATED"/>
    <property type="match status" value="1"/>
</dbReference>
<feature type="transmembrane region" description="Helical" evidence="1">
    <location>
        <begin position="107"/>
        <end position="126"/>
    </location>
</feature>
<accession>A0A1T4X5G0</accession>
<feature type="transmembrane region" description="Helical" evidence="1">
    <location>
        <begin position="81"/>
        <end position="100"/>
    </location>
</feature>
<feature type="transmembrane region" description="Helical" evidence="1">
    <location>
        <begin position="168"/>
        <end position="187"/>
    </location>
</feature>
<dbReference type="AlphaFoldDB" id="A0A1T4X5G0"/>
<dbReference type="Proteomes" id="UP000190105">
    <property type="component" value="Unassembled WGS sequence"/>
</dbReference>
<keyword evidence="1" id="KW-0812">Transmembrane</keyword>
<dbReference type="EMBL" id="FUYH01000006">
    <property type="protein sequence ID" value="SKA84669.1"/>
    <property type="molecule type" value="Genomic_DNA"/>
</dbReference>
<dbReference type="OrthoDB" id="357960at2"/>
<feature type="transmembrane region" description="Helical" evidence="1">
    <location>
        <begin position="237"/>
        <end position="256"/>
    </location>
</feature>
<protein>
    <submittedName>
        <fullName evidence="2">Sulfite exporter TauE/SafE</fullName>
    </submittedName>
</protein>
<feature type="transmembrane region" description="Helical" evidence="1">
    <location>
        <begin position="207"/>
        <end position="225"/>
    </location>
</feature>
<organism evidence="2 3">
    <name type="scientific">Caloramator quimbayensis</name>
    <dbReference type="NCBI Taxonomy" id="1147123"/>
    <lineage>
        <taxon>Bacteria</taxon>
        <taxon>Bacillati</taxon>
        <taxon>Bacillota</taxon>
        <taxon>Clostridia</taxon>
        <taxon>Eubacteriales</taxon>
        <taxon>Clostridiaceae</taxon>
        <taxon>Caloramator</taxon>
    </lineage>
</organism>
<feature type="transmembrane region" description="Helical" evidence="1">
    <location>
        <begin position="262"/>
        <end position="280"/>
    </location>
</feature>
<keyword evidence="1" id="KW-0472">Membrane</keyword>
<reference evidence="3" key="1">
    <citation type="submission" date="2017-02" db="EMBL/GenBank/DDBJ databases">
        <authorList>
            <person name="Varghese N."/>
            <person name="Submissions S."/>
        </authorList>
    </citation>
    <scope>NUCLEOTIDE SEQUENCE [LARGE SCALE GENOMIC DNA]</scope>
    <source>
        <strain evidence="3">USBA 833</strain>
    </source>
</reference>
<keyword evidence="1" id="KW-1133">Transmembrane helix</keyword>
<feature type="transmembrane region" description="Helical" evidence="1">
    <location>
        <begin position="132"/>
        <end position="156"/>
    </location>
</feature>
<sequence length="300" mass="31775">MLKVVQILMIVLGLIILFMLSKDLSKKLKNNTLEKGSPLALSFIGIIANFFDTLGIGSFAIETGFFKNFKLVDDRLIPGTLNVGATIPTIVEALIFLTAIKVEPITLFSMIFSSVLGAIFGAAIVSKLNKRAIQISMGFALIFVAIFILGGLLHLFPAGGNLKGLTGIKLIIALIGNFIIGALNTLGIGNYAPCMALVFALGMDPKVAFPIMMGSAALLMPAASFKFIKEEAHSTKASFIIGLLGPIGVLVAAFIVKSLPLGTLKWVVVGVLIYTSIAMFKSAKDTKKNIAAVDNKKIAA</sequence>
<feature type="transmembrane region" description="Helical" evidence="1">
    <location>
        <begin position="6"/>
        <end position="25"/>
    </location>
</feature>
<proteinExistence type="predicted"/>
<keyword evidence="3" id="KW-1185">Reference proteome</keyword>
<feature type="transmembrane region" description="Helical" evidence="1">
    <location>
        <begin position="37"/>
        <end position="61"/>
    </location>
</feature>
<evidence type="ECO:0000313" key="3">
    <source>
        <dbReference type="Proteomes" id="UP000190105"/>
    </source>
</evidence>
<evidence type="ECO:0000313" key="2">
    <source>
        <dbReference type="EMBL" id="SKA84669.1"/>
    </source>
</evidence>
<evidence type="ECO:0000256" key="1">
    <source>
        <dbReference type="SAM" id="Phobius"/>
    </source>
</evidence>
<gene>
    <name evidence="2" type="ORF">SAMN05443428_10650</name>
</gene>
<dbReference type="PANTHER" id="PTHR43483">
    <property type="entry name" value="MEMBRANE TRANSPORTER PROTEIN HI_0806-RELATED"/>
    <property type="match status" value="1"/>
</dbReference>